<dbReference type="FunCoup" id="E3MC33">
    <property type="interactions" value="72"/>
</dbReference>
<dbReference type="Pfam" id="PF07686">
    <property type="entry name" value="V-set"/>
    <property type="match status" value="1"/>
</dbReference>
<dbReference type="InterPro" id="IPR013106">
    <property type="entry name" value="Ig_V-set"/>
</dbReference>
<dbReference type="STRING" id="31234.E3MC33"/>
<keyword evidence="2 9" id="KW-0812">Transmembrane</keyword>
<dbReference type="AlphaFoldDB" id="E3MC33"/>
<feature type="transmembrane region" description="Helical" evidence="9">
    <location>
        <begin position="1090"/>
        <end position="1114"/>
    </location>
</feature>
<dbReference type="PANTHER" id="PTHR11640">
    <property type="entry name" value="NEPHRIN"/>
    <property type="match status" value="1"/>
</dbReference>
<dbReference type="InterPro" id="IPR036179">
    <property type="entry name" value="Ig-like_dom_sf"/>
</dbReference>
<dbReference type="SMART" id="SM00409">
    <property type="entry name" value="IG"/>
    <property type="match status" value="6"/>
</dbReference>
<evidence type="ECO:0000256" key="6">
    <source>
        <dbReference type="ARBA" id="ARBA00023157"/>
    </source>
</evidence>
<evidence type="ECO:0000259" key="11">
    <source>
        <dbReference type="PROSITE" id="PS50853"/>
    </source>
</evidence>
<dbReference type="HOGENOM" id="CLU_003881_1_0_1"/>
<dbReference type="SUPFAM" id="SSF49265">
    <property type="entry name" value="Fibronectin type III"/>
    <property type="match status" value="1"/>
</dbReference>
<feature type="domain" description="Ig-like" evidence="10">
    <location>
        <begin position="586"/>
        <end position="691"/>
    </location>
</feature>
<dbReference type="InterPro" id="IPR013783">
    <property type="entry name" value="Ig-like_fold"/>
</dbReference>
<evidence type="ECO:0000256" key="8">
    <source>
        <dbReference type="ARBA" id="ARBA00023319"/>
    </source>
</evidence>
<dbReference type="InterPro" id="IPR036116">
    <property type="entry name" value="FN3_sf"/>
</dbReference>
<dbReference type="InterPro" id="IPR003961">
    <property type="entry name" value="FN3_dom"/>
</dbReference>
<evidence type="ECO:0000256" key="2">
    <source>
        <dbReference type="ARBA" id="ARBA00022692"/>
    </source>
</evidence>
<sequence>MLFWRTEKPGLTKTDSEVNPMILLAKLLWLYGSIHLSTQFFLESPSNLSTIAGESITFRCAAEKSPEPIVYSQWKSNTGSLLGYHQEGVLPGHQGRFSYVKQNAEELHLKITHVNLDDDGEYECQMLHPEEGPIRAKAFLNILVPPQLVYFSNYQPNSVIAVKENTALNITCVVPNVKPEPQVLWYMDGKVMSRDVKQASMPHLNKTFTVYTSLVIQPGRNDHGKVVTCEVVQKETDTRITTNTTLDVLFPPSEPTVEIIGNPSVLRAGDNVTIACAVTGGNPPPDVFWYHENKRLQSHSTLDTRTKEIKNVYSFIATQNDNMAEYECRANNSHSGNAKRKPLKLEVNYPPASVELFGESNIRYGSSANIQCKSLPSNPASQITWIINGRSVPTPTQREFVVENGIVSSSNISVHSNELSVEAHQINVECIATNPDGSSAKQHLIKIIAPPKAPRITGLEDRKFFEGDVVNVTCEAQGGNPLAELSWYRGSEKHHVKGKKKMKWSQVIIFEKCLLYASYFFCFILLRLCDSVNGAHNEVAGFSSYSTLALRVDRTMNTQRLKCEATNAALDEPLIESQYLSVYYPPRRVLIRPAESSDQRLLVNKPARLVCGTLSSNPAAQITWQFSRAVDDDNKVHLGDVSLNETTRDNGFNVENVLSFVPTEDYDGTIVHCIANHPEWKHSVNTSFPLNVMFPPKMLVNDPVTVVMAEGDSFKENLTVRGNPAVSLWQWRKNGIPFDHTIGRVFARGAVLSGKQLLSTDAGVYTLTATNNVGSTNITIKLAVEYSARITSISTPVIAATGDTVLLECEADGEPSRPNMINWYKNGDILPSLNRGSKKAIIRLNATEQQSGEYTCKADNGIGVPAEGKTFLLVNSAPRVLPVARYAKTAGILGGIAKARCKVYAVPVVEFVWEKDEQLIKKNSSKYSIVNTQIDYSTYESTLWIKNIVPDDYTKTVKCIARNSFGTDSLSIPIIPPTSPEEPFNLTMTNSTLNTISVAWEPRFDGGSDQIFEIKYKKQNDDLIHLVNTTHTNLRLSGLATANTYYFQIRSINARGFASSWTSPVIFATLNEDGVNIAMVQNRELKITRYIPILLIGFVSILLALAIACCFGCNRNKKRKLREKTEMARTAINGGDVRQVQMYGTMHHDGMTRHDIDDRPDMSEDEHSVRTMIEVSPNGYMQPIEPMLYESTGLLEYDYQTRSYMGSSQGSHPRNITYANVPYPEPPQPSYHSNWNSLQRQSNNNASPQHHLSTFINPNMGVRAGPINYAQLDGDLV</sequence>
<feature type="domain" description="Fibronectin type-III" evidence="11">
    <location>
        <begin position="982"/>
        <end position="1072"/>
    </location>
</feature>
<feature type="domain" description="Ig-like" evidence="10">
    <location>
        <begin position="255"/>
        <end position="344"/>
    </location>
</feature>
<dbReference type="Pfam" id="PF07679">
    <property type="entry name" value="I-set"/>
    <property type="match status" value="2"/>
</dbReference>
<dbReference type="EMBL" id="DS268434">
    <property type="protein sequence ID" value="EFO98146.1"/>
    <property type="molecule type" value="Genomic_DNA"/>
</dbReference>
<evidence type="ECO:0000259" key="10">
    <source>
        <dbReference type="PROSITE" id="PS50835"/>
    </source>
</evidence>
<dbReference type="InterPro" id="IPR051275">
    <property type="entry name" value="Cell_adhesion_signaling"/>
</dbReference>
<dbReference type="Gene3D" id="2.60.40.10">
    <property type="entry name" value="Immunoglobulins"/>
    <property type="match status" value="10"/>
</dbReference>
<dbReference type="InterPro" id="IPR013162">
    <property type="entry name" value="CD80_C2-set"/>
</dbReference>
<dbReference type="eggNOG" id="KOG3515">
    <property type="taxonomic scope" value="Eukaryota"/>
</dbReference>
<dbReference type="InterPro" id="IPR003598">
    <property type="entry name" value="Ig_sub2"/>
</dbReference>
<dbReference type="GO" id="GO:0016020">
    <property type="term" value="C:membrane"/>
    <property type="evidence" value="ECO:0007669"/>
    <property type="project" value="UniProtKB-SubCell"/>
</dbReference>
<evidence type="ECO:0000313" key="12">
    <source>
        <dbReference type="EMBL" id="EFO98146.1"/>
    </source>
</evidence>
<feature type="domain" description="Ig-like" evidence="10">
    <location>
        <begin position="878"/>
        <end position="971"/>
    </location>
</feature>
<dbReference type="InterPro" id="IPR013098">
    <property type="entry name" value="Ig_I-set"/>
</dbReference>
<dbReference type="SMART" id="SM00408">
    <property type="entry name" value="IGc2"/>
    <property type="match status" value="4"/>
</dbReference>
<feature type="domain" description="Ig-like" evidence="10">
    <location>
        <begin position="20"/>
        <end position="141"/>
    </location>
</feature>
<evidence type="ECO:0000256" key="4">
    <source>
        <dbReference type="ARBA" id="ARBA00022989"/>
    </source>
</evidence>
<keyword evidence="7" id="KW-0325">Glycoprotein</keyword>
<protein>
    <submittedName>
        <fullName evidence="12">CRE-SYG-2 protein</fullName>
    </submittedName>
</protein>
<dbReference type="FunFam" id="2.60.40.10:FF:002505">
    <property type="entry name" value="Synaptogenesis protein syg-2"/>
    <property type="match status" value="1"/>
</dbReference>
<dbReference type="InterPro" id="IPR007110">
    <property type="entry name" value="Ig-like_dom"/>
</dbReference>
<reference evidence="12" key="1">
    <citation type="submission" date="2007-07" db="EMBL/GenBank/DDBJ databases">
        <title>PCAP assembly of the Caenorhabditis remanei genome.</title>
        <authorList>
            <consortium name="The Caenorhabditis remanei Sequencing Consortium"/>
            <person name="Wilson R.K."/>
        </authorList>
    </citation>
    <scope>NUCLEOTIDE SEQUENCE [LARGE SCALE GENOMIC DNA]</scope>
    <source>
        <strain evidence="12">PB4641</strain>
    </source>
</reference>
<keyword evidence="6" id="KW-1015">Disulfide bond</keyword>
<feature type="domain" description="Ig-like" evidence="10">
    <location>
        <begin position="351"/>
        <end position="446"/>
    </location>
</feature>
<evidence type="ECO:0000256" key="5">
    <source>
        <dbReference type="ARBA" id="ARBA00023136"/>
    </source>
</evidence>
<evidence type="ECO:0000256" key="1">
    <source>
        <dbReference type="ARBA" id="ARBA00004479"/>
    </source>
</evidence>
<dbReference type="Pfam" id="PF13927">
    <property type="entry name" value="Ig_3"/>
    <property type="match status" value="2"/>
</dbReference>
<feature type="domain" description="Ig-like" evidence="10">
    <location>
        <begin position="788"/>
        <end position="872"/>
    </location>
</feature>
<organism evidence="13">
    <name type="scientific">Caenorhabditis remanei</name>
    <name type="common">Caenorhabditis vulgaris</name>
    <dbReference type="NCBI Taxonomy" id="31234"/>
    <lineage>
        <taxon>Eukaryota</taxon>
        <taxon>Metazoa</taxon>
        <taxon>Ecdysozoa</taxon>
        <taxon>Nematoda</taxon>
        <taxon>Chromadorea</taxon>
        <taxon>Rhabditida</taxon>
        <taxon>Rhabditina</taxon>
        <taxon>Rhabditomorpha</taxon>
        <taxon>Rhabditoidea</taxon>
        <taxon>Rhabditidae</taxon>
        <taxon>Peloderinae</taxon>
        <taxon>Caenorhabditis</taxon>
    </lineage>
</organism>
<dbReference type="Pfam" id="PF00041">
    <property type="entry name" value="fn3"/>
    <property type="match status" value="1"/>
</dbReference>
<proteinExistence type="predicted"/>
<keyword evidence="4 9" id="KW-1133">Transmembrane helix</keyword>
<evidence type="ECO:0000313" key="13">
    <source>
        <dbReference type="Proteomes" id="UP000008281"/>
    </source>
</evidence>
<keyword evidence="8" id="KW-0393">Immunoglobulin domain</keyword>
<feature type="domain" description="Ig-like" evidence="10">
    <location>
        <begin position="451"/>
        <end position="581"/>
    </location>
</feature>
<dbReference type="PROSITE" id="PS50853">
    <property type="entry name" value="FN3"/>
    <property type="match status" value="1"/>
</dbReference>
<keyword evidence="5 9" id="KW-0472">Membrane</keyword>
<dbReference type="SUPFAM" id="SSF48726">
    <property type="entry name" value="Immunoglobulin"/>
    <property type="match status" value="8"/>
</dbReference>
<keyword evidence="3" id="KW-0677">Repeat</keyword>
<dbReference type="Pfam" id="PF08205">
    <property type="entry name" value="C2-set_2"/>
    <property type="match status" value="3"/>
</dbReference>
<evidence type="ECO:0000256" key="3">
    <source>
        <dbReference type="ARBA" id="ARBA00022737"/>
    </source>
</evidence>
<dbReference type="CDD" id="cd00063">
    <property type="entry name" value="FN3"/>
    <property type="match status" value="1"/>
</dbReference>
<gene>
    <name evidence="12" type="primary">Cre-syg-2</name>
    <name evidence="12" type="ORF">CRE_15300</name>
</gene>
<feature type="domain" description="Ig-like" evidence="10">
    <location>
        <begin position="146"/>
        <end position="241"/>
    </location>
</feature>
<dbReference type="PROSITE" id="PS50835">
    <property type="entry name" value="IG_LIKE"/>
    <property type="match status" value="8"/>
</dbReference>
<comment type="subcellular location">
    <subcellularLocation>
        <location evidence="1">Membrane</location>
        <topology evidence="1">Single-pass type I membrane protein</topology>
    </subcellularLocation>
</comment>
<evidence type="ECO:0000256" key="7">
    <source>
        <dbReference type="ARBA" id="ARBA00023180"/>
    </source>
</evidence>
<dbReference type="InParanoid" id="E3MC33"/>
<dbReference type="Proteomes" id="UP000008281">
    <property type="component" value="Unassembled WGS sequence"/>
</dbReference>
<dbReference type="PANTHER" id="PTHR11640:SF136">
    <property type="entry name" value="NEPHRIN"/>
    <property type="match status" value="1"/>
</dbReference>
<dbReference type="OrthoDB" id="10028801at2759"/>
<keyword evidence="13" id="KW-1185">Reference proteome</keyword>
<accession>E3MC33</accession>
<dbReference type="OMA" id="IEGYSPG"/>
<dbReference type="InterPro" id="IPR003599">
    <property type="entry name" value="Ig_sub"/>
</dbReference>
<dbReference type="FunFam" id="2.60.40.10:FF:001273">
    <property type="entry name" value="Hibris, isoform B"/>
    <property type="match status" value="1"/>
</dbReference>
<name>E3MC33_CAERE</name>
<evidence type="ECO:0000256" key="9">
    <source>
        <dbReference type="SAM" id="Phobius"/>
    </source>
</evidence>
<dbReference type="SMART" id="SM00060">
    <property type="entry name" value="FN3"/>
    <property type="match status" value="1"/>
</dbReference>